<dbReference type="EMBL" id="NEXJ01000041">
    <property type="protein sequence ID" value="PSN91660.1"/>
    <property type="molecule type" value="Genomic_DNA"/>
</dbReference>
<gene>
    <name evidence="1" type="ORF">B9Q08_02395</name>
</gene>
<organism evidence="1 2">
    <name type="scientific">Candidatus Marsarchaeota G2 archaeon ECH_B_SAG-M15</name>
    <dbReference type="NCBI Taxonomy" id="1978162"/>
    <lineage>
        <taxon>Archaea</taxon>
        <taxon>Candidatus Marsarchaeota</taxon>
        <taxon>Candidatus Marsarchaeota group 2</taxon>
    </lineage>
</organism>
<dbReference type="AlphaFoldDB" id="A0A2R6AZ49"/>
<evidence type="ECO:0000313" key="1">
    <source>
        <dbReference type="EMBL" id="PSN91660.1"/>
    </source>
</evidence>
<reference evidence="1 2" key="1">
    <citation type="submission" date="2017-04" db="EMBL/GenBank/DDBJ databases">
        <title>Novel microbial lineages endemic to geothermal iron-oxide mats fill important gaps in the evolutionary history of Archaea.</title>
        <authorList>
            <person name="Jay Z.J."/>
            <person name="Beam J.P."/>
            <person name="Dlakic M."/>
            <person name="Rusch D.B."/>
            <person name="Kozubal M.A."/>
            <person name="Inskeep W.P."/>
        </authorList>
    </citation>
    <scope>NUCLEOTIDE SEQUENCE [LARGE SCALE GENOMIC DNA]</scope>
    <source>
        <strain evidence="1">ECH_B_SAG-M15</strain>
    </source>
</reference>
<dbReference type="Proteomes" id="UP000240490">
    <property type="component" value="Unassembled WGS sequence"/>
</dbReference>
<name>A0A2R6AZ49_9ARCH</name>
<accession>A0A2R6AZ49</accession>
<sequence>MFVGDSGRRERALAVPNSLRDTFREMLERVSSMKPWSMEGFDRARERVYARYPTVAALWDALQAKPGGATWERSGCR</sequence>
<protein>
    <submittedName>
        <fullName evidence="1">Uncharacterized protein</fullName>
    </submittedName>
</protein>
<proteinExistence type="predicted"/>
<comment type="caution">
    <text evidence="1">The sequence shown here is derived from an EMBL/GenBank/DDBJ whole genome shotgun (WGS) entry which is preliminary data.</text>
</comment>
<evidence type="ECO:0000313" key="2">
    <source>
        <dbReference type="Proteomes" id="UP000240490"/>
    </source>
</evidence>